<comment type="caution">
    <text evidence="5">The sequence shown here is derived from an EMBL/GenBank/DDBJ whole genome shotgun (WGS) entry which is preliminary data.</text>
</comment>
<dbReference type="GO" id="GO:0003955">
    <property type="term" value="F:NAD(P)H dehydrogenase (quinone) activity"/>
    <property type="evidence" value="ECO:0007669"/>
    <property type="project" value="InterPro"/>
</dbReference>
<comment type="function">
    <text evidence="3">Flavodoxin-like protein (FLP) that plays a role in cell wall integrity, oxidative stress protection and virulence. FLPs act as NAD(P)H quinone oxidoreductases. Reduces ubiquinone (coenzyme Q), enabling it to serve as an antioxidant in the membrane.</text>
</comment>
<dbReference type="InterPro" id="IPR008254">
    <property type="entry name" value="Flavodoxin/NO_synth"/>
</dbReference>
<dbReference type="Gene3D" id="3.40.50.360">
    <property type="match status" value="1"/>
</dbReference>
<dbReference type="Proteomes" id="UP001378960">
    <property type="component" value="Unassembled WGS sequence"/>
</dbReference>
<evidence type="ECO:0000256" key="2">
    <source>
        <dbReference type="ARBA" id="ARBA00006961"/>
    </source>
</evidence>
<dbReference type="GO" id="GO:0005886">
    <property type="term" value="C:plasma membrane"/>
    <property type="evidence" value="ECO:0007669"/>
    <property type="project" value="UniProtKB-SubCell"/>
</dbReference>
<dbReference type="PROSITE" id="PS50902">
    <property type="entry name" value="FLAVODOXIN_LIKE"/>
    <property type="match status" value="1"/>
</dbReference>
<dbReference type="FunFam" id="3.40.50.360:FF:000001">
    <property type="entry name" value="NAD(P)H dehydrogenase (Quinone) FQR1-like"/>
    <property type="match status" value="1"/>
</dbReference>
<proteinExistence type="inferred from homology"/>
<comment type="subcellular location">
    <subcellularLocation>
        <location evidence="1">Cell membrane</location>
        <topology evidence="1">Peripheral membrane protein</topology>
    </subcellularLocation>
</comment>
<dbReference type="InterPro" id="IPR029039">
    <property type="entry name" value="Flavoprotein-like_sf"/>
</dbReference>
<dbReference type="Pfam" id="PF03358">
    <property type="entry name" value="FMN_red"/>
    <property type="match status" value="1"/>
</dbReference>
<feature type="domain" description="Flavodoxin-like" evidence="4">
    <location>
        <begin position="4"/>
        <end position="191"/>
    </location>
</feature>
<dbReference type="NCBIfam" id="TIGR01755">
    <property type="entry name" value="flav_wrbA"/>
    <property type="match status" value="1"/>
</dbReference>
<dbReference type="GO" id="GO:0034599">
    <property type="term" value="P:cellular response to oxidative stress"/>
    <property type="evidence" value="ECO:0007669"/>
    <property type="project" value="UniProtKB-ARBA"/>
</dbReference>
<dbReference type="InterPro" id="IPR005025">
    <property type="entry name" value="FMN_Rdtase-like_dom"/>
</dbReference>
<dbReference type="InterPro" id="IPR010089">
    <property type="entry name" value="Flavoprotein_WrbA-like"/>
</dbReference>
<gene>
    <name evidence="5" type="ORF">DAPK24_033690</name>
</gene>
<name>A0AAV5R5F5_PICKL</name>
<evidence type="ECO:0000259" key="4">
    <source>
        <dbReference type="PROSITE" id="PS50902"/>
    </source>
</evidence>
<dbReference type="GO" id="GO:0010181">
    <property type="term" value="F:FMN binding"/>
    <property type="evidence" value="ECO:0007669"/>
    <property type="project" value="InterPro"/>
</dbReference>
<dbReference type="EMBL" id="BTGB01000004">
    <property type="protein sequence ID" value="GMM46794.1"/>
    <property type="molecule type" value="Genomic_DNA"/>
</dbReference>
<evidence type="ECO:0000256" key="3">
    <source>
        <dbReference type="ARBA" id="ARBA00053955"/>
    </source>
</evidence>
<dbReference type="SUPFAM" id="SSF52218">
    <property type="entry name" value="Flavoproteins"/>
    <property type="match status" value="1"/>
</dbReference>
<dbReference type="PANTHER" id="PTHR30546:SF23">
    <property type="entry name" value="FLAVOPROTEIN-LIKE PROTEIN YCP4-RELATED"/>
    <property type="match status" value="1"/>
</dbReference>
<sequence length="256" mass="27722">MANIAIVIYSTYHHVAQMAESVKSGVESSGNNATIYQVPETLSEEVLTKLYAPAKPDYPIATTETLVQADGIIFGFPTRFGSMPAQMKSFIDSTGGLWGEGKLYQKPASAFISTGSGGGRETTVFSLLSTLTHHGMLYIPLGYAAVFGEITDLSNIQGSTPWGAGTIAGSDGSRKPTENDLKIANIQGKQFAEIVSKMNKKEEVKKAEPVKEVKKAEPIKETKKVEPVKKETKNTVAEPAPKKKNAIKRFFSKIFN</sequence>
<evidence type="ECO:0000256" key="1">
    <source>
        <dbReference type="ARBA" id="ARBA00004202"/>
    </source>
</evidence>
<accession>A0AAV5R5F5</accession>
<reference evidence="5 6" key="1">
    <citation type="journal article" date="2023" name="Elife">
        <title>Identification of key yeast species and microbe-microbe interactions impacting larval growth of Drosophila in the wild.</title>
        <authorList>
            <person name="Mure A."/>
            <person name="Sugiura Y."/>
            <person name="Maeda R."/>
            <person name="Honda K."/>
            <person name="Sakurai N."/>
            <person name="Takahashi Y."/>
            <person name="Watada M."/>
            <person name="Katoh T."/>
            <person name="Gotoh A."/>
            <person name="Gotoh Y."/>
            <person name="Taniguchi I."/>
            <person name="Nakamura K."/>
            <person name="Hayashi T."/>
            <person name="Katayama T."/>
            <person name="Uemura T."/>
            <person name="Hattori Y."/>
        </authorList>
    </citation>
    <scope>NUCLEOTIDE SEQUENCE [LARGE SCALE GENOMIC DNA]</scope>
    <source>
        <strain evidence="5 6">PK-24</strain>
    </source>
</reference>
<dbReference type="PANTHER" id="PTHR30546">
    <property type="entry name" value="FLAVODOXIN-RELATED PROTEIN WRBA-RELATED"/>
    <property type="match status" value="1"/>
</dbReference>
<comment type="similarity">
    <text evidence="2">Belongs to the WrbA family.</text>
</comment>
<evidence type="ECO:0000313" key="6">
    <source>
        <dbReference type="Proteomes" id="UP001378960"/>
    </source>
</evidence>
<dbReference type="NCBIfam" id="NF002999">
    <property type="entry name" value="PRK03767.1"/>
    <property type="match status" value="1"/>
</dbReference>
<evidence type="ECO:0000313" key="5">
    <source>
        <dbReference type="EMBL" id="GMM46794.1"/>
    </source>
</evidence>
<keyword evidence="6" id="KW-1185">Reference proteome</keyword>
<organism evidence="5 6">
    <name type="scientific">Pichia kluyveri</name>
    <name type="common">Yeast</name>
    <dbReference type="NCBI Taxonomy" id="36015"/>
    <lineage>
        <taxon>Eukaryota</taxon>
        <taxon>Fungi</taxon>
        <taxon>Dikarya</taxon>
        <taxon>Ascomycota</taxon>
        <taxon>Saccharomycotina</taxon>
        <taxon>Pichiomycetes</taxon>
        <taxon>Pichiales</taxon>
        <taxon>Pichiaceae</taxon>
        <taxon>Pichia</taxon>
    </lineage>
</organism>
<dbReference type="AlphaFoldDB" id="A0AAV5R5F5"/>
<protein>
    <submittedName>
        <fullName evidence="5">Flavodoxin-like fold family protein</fullName>
    </submittedName>
</protein>